<dbReference type="EMBL" id="AAVO02000005">
    <property type="protein sequence ID" value="EDM87796.1"/>
    <property type="molecule type" value="Genomic_DNA"/>
</dbReference>
<keyword evidence="1" id="KW-0472">Membrane</keyword>
<organism evidence="2 3">
    <name type="scientific">Blautia obeum ATCC 29174</name>
    <dbReference type="NCBI Taxonomy" id="411459"/>
    <lineage>
        <taxon>Bacteria</taxon>
        <taxon>Bacillati</taxon>
        <taxon>Bacillota</taxon>
        <taxon>Clostridia</taxon>
        <taxon>Lachnospirales</taxon>
        <taxon>Lachnospiraceae</taxon>
        <taxon>Blautia</taxon>
    </lineage>
</organism>
<evidence type="ECO:0000256" key="1">
    <source>
        <dbReference type="SAM" id="Phobius"/>
    </source>
</evidence>
<dbReference type="Proteomes" id="UP000006002">
    <property type="component" value="Unassembled WGS sequence"/>
</dbReference>
<dbReference type="HOGENOM" id="CLU_1472509_0_0_9"/>
<gene>
    <name evidence="2" type="ORF">RUMOBE_01606</name>
</gene>
<reference evidence="2 3" key="1">
    <citation type="submission" date="2007-03" db="EMBL/GenBank/DDBJ databases">
        <authorList>
            <person name="Fulton L."/>
            <person name="Clifton S."/>
            <person name="Fulton B."/>
            <person name="Xu J."/>
            <person name="Minx P."/>
            <person name="Pepin K.H."/>
            <person name="Johnson M."/>
            <person name="Thiruvilangam P."/>
            <person name="Bhonagiri V."/>
            <person name="Nash W.E."/>
            <person name="Mardis E.R."/>
            <person name="Wilson R.K."/>
        </authorList>
    </citation>
    <scope>NUCLEOTIDE SEQUENCE [LARGE SCALE GENOMIC DNA]</scope>
    <source>
        <strain evidence="2 3">ATCC 29174</strain>
    </source>
</reference>
<accession>A5ZRH8</accession>
<name>A5ZRH8_9FIRM</name>
<feature type="transmembrane region" description="Helical" evidence="1">
    <location>
        <begin position="34"/>
        <end position="56"/>
    </location>
</feature>
<protein>
    <submittedName>
        <fullName evidence="2">Uncharacterized protein</fullName>
    </submittedName>
</protein>
<comment type="caution">
    <text evidence="2">The sequence shown here is derived from an EMBL/GenBank/DDBJ whole genome shotgun (WGS) entry which is preliminary data.</text>
</comment>
<dbReference type="AlphaFoldDB" id="A5ZRH8"/>
<evidence type="ECO:0000313" key="2">
    <source>
        <dbReference type="EMBL" id="EDM87796.1"/>
    </source>
</evidence>
<keyword evidence="1" id="KW-1133">Transmembrane helix</keyword>
<reference evidence="2 3" key="2">
    <citation type="submission" date="2007-04" db="EMBL/GenBank/DDBJ databases">
        <title>Draft genome sequence of Ruminococcus obeum (ATCC 29174).</title>
        <authorList>
            <person name="Sudarsanam P."/>
            <person name="Ley R."/>
            <person name="Guruge J."/>
            <person name="Turnbaugh P.J."/>
            <person name="Mahowald M."/>
            <person name="Liep D."/>
            <person name="Gordon J."/>
        </authorList>
    </citation>
    <scope>NUCLEOTIDE SEQUENCE [LARGE SCALE GENOMIC DNA]</scope>
    <source>
        <strain evidence="2 3">ATCC 29174</strain>
    </source>
</reference>
<evidence type="ECO:0000313" key="3">
    <source>
        <dbReference type="Proteomes" id="UP000006002"/>
    </source>
</evidence>
<sequence length="183" mass="21201">MPAAIMAAYWGQRGIEFIKNEEWKRFDSLSLRHVTVSGVGLICIVAVLAMATGTVLQFAQNSKIKENYHNVQEFEDFAEQIAAVVPENTPSFGINVPEICSMLHRRTECFTMDFSDMLVRPDSLKELKDQLEHAEVPGAFTGKSSMNIWKRNDPETYRWFMDHYELKETIPFYGEKFLYYIKK</sequence>
<proteinExistence type="predicted"/>
<keyword evidence="1" id="KW-0812">Transmembrane</keyword>